<organism evidence="3 5">
    <name type="scientific">Flavobacterium lindanitolerans</name>
    <dbReference type="NCBI Taxonomy" id="428988"/>
    <lineage>
        <taxon>Bacteria</taxon>
        <taxon>Pseudomonadati</taxon>
        <taxon>Bacteroidota</taxon>
        <taxon>Flavobacteriia</taxon>
        <taxon>Flavobacteriales</taxon>
        <taxon>Flavobacteriaceae</taxon>
        <taxon>Flavobacterium</taxon>
    </lineage>
</organism>
<evidence type="ECO:0000313" key="2">
    <source>
        <dbReference type="EMBL" id="PKW30021.1"/>
    </source>
</evidence>
<proteinExistence type="predicted"/>
<dbReference type="Proteomes" id="UP000275027">
    <property type="component" value="Unassembled WGS sequence"/>
</dbReference>
<sequence length="123" mass="14605">MKFEELRPILRTEELDETIDFYTKILDFTCDERNDDWGWASLHRDDVVIMLAKPNAHEGFAKPAFTGSFYISINDVDAFWEKLKDRANICYPIENFEWGMREFAIYDNNGYILQFGQDIPDYN</sequence>
<name>A0A497TYT6_9FLAO</name>
<dbReference type="PROSITE" id="PS51819">
    <property type="entry name" value="VOC"/>
    <property type="match status" value="1"/>
</dbReference>
<dbReference type="InterPro" id="IPR037523">
    <property type="entry name" value="VOC_core"/>
</dbReference>
<evidence type="ECO:0000259" key="1">
    <source>
        <dbReference type="PROSITE" id="PS51819"/>
    </source>
</evidence>
<dbReference type="InterPro" id="IPR029068">
    <property type="entry name" value="Glyas_Bleomycin-R_OHBP_Dase"/>
</dbReference>
<dbReference type="RefSeq" id="WP_101471747.1">
    <property type="nucleotide sequence ID" value="NZ_PJND01000007.1"/>
</dbReference>
<dbReference type="EMBL" id="RCCB01000012">
    <property type="protein sequence ID" value="RLJ24361.1"/>
    <property type="molecule type" value="Genomic_DNA"/>
</dbReference>
<comment type="caution">
    <text evidence="3">The sequence shown here is derived from an EMBL/GenBank/DDBJ whole genome shotgun (WGS) entry which is preliminary data.</text>
</comment>
<gene>
    <name evidence="2" type="ORF">B0G92_1670</name>
    <name evidence="3" type="ORF">CLV50_2242</name>
</gene>
<reference evidence="2 4" key="1">
    <citation type="submission" date="2017-12" db="EMBL/GenBank/DDBJ databases">
        <title>Genomic Encyclopedia of Type Strains, Phase III (KMG-III): the genomes of soil and plant-associated and newly described type strains.</title>
        <authorList>
            <person name="Whitman W."/>
        </authorList>
    </citation>
    <scope>NUCLEOTIDE SEQUENCE [LARGE SCALE GENOMIC DNA]</scope>
    <source>
        <strain evidence="2 4">IP-10</strain>
    </source>
</reference>
<evidence type="ECO:0000313" key="3">
    <source>
        <dbReference type="EMBL" id="RLJ24361.1"/>
    </source>
</evidence>
<keyword evidence="4" id="KW-1185">Reference proteome</keyword>
<dbReference type="EMBL" id="PJND01000007">
    <property type="protein sequence ID" value="PKW30021.1"/>
    <property type="molecule type" value="Genomic_DNA"/>
</dbReference>
<evidence type="ECO:0000313" key="5">
    <source>
        <dbReference type="Proteomes" id="UP000275027"/>
    </source>
</evidence>
<dbReference type="Gene3D" id="3.10.180.10">
    <property type="entry name" value="2,3-Dihydroxybiphenyl 1,2-Dioxygenase, domain 1"/>
    <property type="match status" value="1"/>
</dbReference>
<accession>A0A497TYT6</accession>
<reference evidence="3 5" key="2">
    <citation type="submission" date="2018-10" db="EMBL/GenBank/DDBJ databases">
        <title>Genomic Encyclopedia of Archaeal and Bacterial Type Strains, Phase II (KMG-II): from individual species to whole genera.</title>
        <authorList>
            <person name="Goeker M."/>
        </authorList>
    </citation>
    <scope>NUCLEOTIDE SEQUENCE [LARGE SCALE GENOMIC DNA]</scope>
    <source>
        <strain evidence="3 5">DSM 21886</strain>
    </source>
</reference>
<feature type="domain" description="VOC" evidence="1">
    <location>
        <begin position="2"/>
        <end position="118"/>
    </location>
</feature>
<dbReference type="InterPro" id="IPR004360">
    <property type="entry name" value="Glyas_Fos-R_dOase_dom"/>
</dbReference>
<dbReference type="SUPFAM" id="SSF54593">
    <property type="entry name" value="Glyoxalase/Bleomycin resistance protein/Dihydroxybiphenyl dioxygenase"/>
    <property type="match status" value="1"/>
</dbReference>
<evidence type="ECO:0000313" key="4">
    <source>
        <dbReference type="Proteomes" id="UP000233767"/>
    </source>
</evidence>
<dbReference type="AlphaFoldDB" id="A0A497TYT6"/>
<dbReference type="Proteomes" id="UP000233767">
    <property type="component" value="Unassembled WGS sequence"/>
</dbReference>
<protein>
    <submittedName>
        <fullName evidence="2 3">Glyoxalase superfamily protein PhnB</fullName>
    </submittedName>
</protein>
<dbReference type="Pfam" id="PF00903">
    <property type="entry name" value="Glyoxalase"/>
    <property type="match status" value="1"/>
</dbReference>